<evidence type="ECO:0000313" key="1">
    <source>
        <dbReference type="EMBL" id="KAJ9079297.1"/>
    </source>
</evidence>
<name>A0ACC2TXF4_9FUNG</name>
<protein>
    <submittedName>
        <fullName evidence="1">Uncharacterized protein</fullName>
    </submittedName>
</protein>
<evidence type="ECO:0000313" key="2">
    <source>
        <dbReference type="Proteomes" id="UP001165960"/>
    </source>
</evidence>
<accession>A0ACC2TXF4</accession>
<keyword evidence="2" id="KW-1185">Reference proteome</keyword>
<reference evidence="1" key="1">
    <citation type="submission" date="2022-04" db="EMBL/GenBank/DDBJ databases">
        <title>Genome of the entomopathogenic fungus Entomophthora muscae.</title>
        <authorList>
            <person name="Elya C."/>
            <person name="Lovett B.R."/>
            <person name="Lee E."/>
            <person name="Macias A.M."/>
            <person name="Hajek A.E."/>
            <person name="De Bivort B.L."/>
            <person name="Kasson M.T."/>
            <person name="De Fine Licht H.H."/>
            <person name="Stajich J.E."/>
        </authorList>
    </citation>
    <scope>NUCLEOTIDE SEQUENCE</scope>
    <source>
        <strain evidence="1">Berkeley</strain>
    </source>
</reference>
<dbReference type="Proteomes" id="UP001165960">
    <property type="component" value="Unassembled WGS sequence"/>
</dbReference>
<gene>
    <name evidence="1" type="ORF">DSO57_1036886</name>
</gene>
<proteinExistence type="predicted"/>
<organism evidence="1 2">
    <name type="scientific">Entomophthora muscae</name>
    <dbReference type="NCBI Taxonomy" id="34485"/>
    <lineage>
        <taxon>Eukaryota</taxon>
        <taxon>Fungi</taxon>
        <taxon>Fungi incertae sedis</taxon>
        <taxon>Zoopagomycota</taxon>
        <taxon>Entomophthoromycotina</taxon>
        <taxon>Entomophthoromycetes</taxon>
        <taxon>Entomophthorales</taxon>
        <taxon>Entomophthoraceae</taxon>
        <taxon>Entomophthora</taxon>
    </lineage>
</organism>
<dbReference type="EMBL" id="QTSX02001792">
    <property type="protein sequence ID" value="KAJ9079297.1"/>
    <property type="molecule type" value="Genomic_DNA"/>
</dbReference>
<sequence>MFAFYTCCLFALSQLCSCQELPGGLGTLFGAIHGFFQLRHLISSVNEQEAMGRVGRRSYPLRYPRIDHGITSEDMESLLQHAFLAMCNVDQVQTGRCFCRDKFSQARIFTNSTLEAQAAVAVDARNQLIVVSYRMSVGERNWETNYRTRLVRHPSLQPQHKVHQGHLEYFQSLHPRMEPFVLALLKNPKYRNYKLHLTGYSLGGSAAAIALPVWTRAIRNHRLINRAQLYIYAGTRPGNVEFARYLESMRVPILRYAKRGDVIPHFPDQNLGYSQVGQELYDDNLLPIFKRDLVQCNRSLVEDRDCSLADSFFLATHHMTPFQKPLPLLPFC</sequence>
<comment type="caution">
    <text evidence="1">The sequence shown here is derived from an EMBL/GenBank/DDBJ whole genome shotgun (WGS) entry which is preliminary data.</text>
</comment>